<dbReference type="AlphaFoldDB" id="A0A9W8MG74"/>
<protein>
    <submittedName>
        <fullName evidence="1">Uncharacterized protein</fullName>
    </submittedName>
</protein>
<feature type="non-terminal residue" evidence="1">
    <location>
        <position position="134"/>
    </location>
</feature>
<name>A0A9W8MG74_9AGAR</name>
<evidence type="ECO:0000313" key="2">
    <source>
        <dbReference type="EMBL" id="KAJ2934452.1"/>
    </source>
</evidence>
<keyword evidence="3" id="KW-1185">Reference proteome</keyword>
<evidence type="ECO:0000313" key="1">
    <source>
        <dbReference type="EMBL" id="KAJ2927908.1"/>
    </source>
</evidence>
<accession>A0A9W8MG74</accession>
<dbReference type="EMBL" id="JANBPK010000717">
    <property type="protein sequence ID" value="KAJ2934452.1"/>
    <property type="molecule type" value="Genomic_DNA"/>
</dbReference>
<reference evidence="1" key="1">
    <citation type="submission" date="2022-06" db="EMBL/GenBank/DDBJ databases">
        <title>Genome Sequence of Candolleomyces eurysporus.</title>
        <authorList>
            <person name="Buettner E."/>
        </authorList>
    </citation>
    <scope>NUCLEOTIDE SEQUENCE</scope>
    <source>
        <strain evidence="1">VTCC 930004</strain>
    </source>
</reference>
<evidence type="ECO:0000313" key="3">
    <source>
        <dbReference type="Proteomes" id="UP001140091"/>
    </source>
</evidence>
<comment type="caution">
    <text evidence="1">The sequence shown here is derived from an EMBL/GenBank/DDBJ whole genome shotgun (WGS) entry which is preliminary data.</text>
</comment>
<gene>
    <name evidence="2" type="ORF">H1R20_g2583</name>
    <name evidence="1" type="ORF">H1R20_g9172</name>
</gene>
<proteinExistence type="predicted"/>
<sequence>MNEDGSIEHIDVPEIIRKTGIIPDGFSVDLIFDPIILAESLVERGLRYESQLPPEMLQSLKDRIMHDENLCIVPTGIQQHKLELLAASIYDMKESGGDGDEDEGGGGDEALGITELFERPSSQVSQRLDAESQE</sequence>
<dbReference type="Proteomes" id="UP001140091">
    <property type="component" value="Unassembled WGS sequence"/>
</dbReference>
<dbReference type="OrthoDB" id="2899474at2759"/>
<organism evidence="1 3">
    <name type="scientific">Candolleomyces eurysporus</name>
    <dbReference type="NCBI Taxonomy" id="2828524"/>
    <lineage>
        <taxon>Eukaryota</taxon>
        <taxon>Fungi</taxon>
        <taxon>Dikarya</taxon>
        <taxon>Basidiomycota</taxon>
        <taxon>Agaricomycotina</taxon>
        <taxon>Agaricomycetes</taxon>
        <taxon>Agaricomycetidae</taxon>
        <taxon>Agaricales</taxon>
        <taxon>Agaricineae</taxon>
        <taxon>Psathyrellaceae</taxon>
        <taxon>Candolleomyces</taxon>
    </lineage>
</organism>
<dbReference type="EMBL" id="JANBPK010000951">
    <property type="protein sequence ID" value="KAJ2927908.1"/>
    <property type="molecule type" value="Genomic_DNA"/>
</dbReference>